<dbReference type="SMART" id="SM00530">
    <property type="entry name" value="HTH_XRE"/>
    <property type="match status" value="1"/>
</dbReference>
<dbReference type="RefSeq" id="WP_221209287.1">
    <property type="nucleotide sequence ID" value="NZ_BMQT01000017.1"/>
</dbReference>
<dbReference type="Proteomes" id="UP000577707">
    <property type="component" value="Unassembled WGS sequence"/>
</dbReference>
<dbReference type="EMBL" id="JACHXG010000017">
    <property type="protein sequence ID" value="MBB3092194.1"/>
    <property type="molecule type" value="Genomic_DNA"/>
</dbReference>
<accession>A0A7W5AA61</accession>
<dbReference type="Gene3D" id="1.10.10.2910">
    <property type="match status" value="1"/>
</dbReference>
<reference evidence="3 4" key="1">
    <citation type="submission" date="2020-08" db="EMBL/GenBank/DDBJ databases">
        <title>Genomic Encyclopedia of Type Strains, Phase III (KMG-III): the genomes of soil and plant-associated and newly described type strains.</title>
        <authorList>
            <person name="Whitman W."/>
        </authorList>
    </citation>
    <scope>NUCLEOTIDE SEQUENCE [LARGE SCALE GENOMIC DNA]</scope>
    <source>
        <strain evidence="3 4">CECT 3302</strain>
    </source>
</reference>
<protein>
    <submittedName>
        <fullName evidence="3">Zn-dependent peptidase ImmA (M78 family)/transcriptional regulator with XRE-family HTH domain</fullName>
    </submittedName>
</protein>
<feature type="domain" description="HTH cro/C1-type" evidence="2">
    <location>
        <begin position="22"/>
        <end position="66"/>
    </location>
</feature>
<evidence type="ECO:0000313" key="4">
    <source>
        <dbReference type="Proteomes" id="UP000577707"/>
    </source>
</evidence>
<dbReference type="PANTHER" id="PTHR43236:SF2">
    <property type="entry name" value="BLL0069 PROTEIN"/>
    <property type="match status" value="1"/>
</dbReference>
<evidence type="ECO:0000313" key="3">
    <source>
        <dbReference type="EMBL" id="MBB3092194.1"/>
    </source>
</evidence>
<dbReference type="Gene3D" id="1.10.260.40">
    <property type="entry name" value="lambda repressor-like DNA-binding domains"/>
    <property type="match status" value="1"/>
</dbReference>
<organism evidence="3 4">
    <name type="scientific">Nocardioides albus</name>
    <dbReference type="NCBI Taxonomy" id="1841"/>
    <lineage>
        <taxon>Bacteria</taxon>
        <taxon>Bacillati</taxon>
        <taxon>Actinomycetota</taxon>
        <taxon>Actinomycetes</taxon>
        <taxon>Propionibacteriales</taxon>
        <taxon>Nocardioidaceae</taxon>
        <taxon>Nocardioides</taxon>
    </lineage>
</organism>
<dbReference type="InterPro" id="IPR052345">
    <property type="entry name" value="Rad_response_metalloprotease"/>
</dbReference>
<dbReference type="InterPro" id="IPR001387">
    <property type="entry name" value="Cro/C1-type_HTH"/>
</dbReference>
<gene>
    <name evidence="3" type="ORF">FHS12_005171</name>
</gene>
<sequence length="376" mass="41833">MAARAPIKPDALIWAREVSHVTVEELARALNVKPRRVTEFEGGDALPTFRQLTLMAAKLDRPLGFFFAPPPAAPDVPETADFRGRGDDELPADLAKEMRRAEQHRDAMLDLGGAPSRRITTGAIGWKSVAARAAALRQSLGLRDTFVPPESQNNQVFNFWRGLLEENGVLVFQTTGISLDTFRGLSVHHDELALIIVNGADSAAGRTFTLFHEVAHLISRTSGLCVLRESVDEEALANSFAANFLMPESAVRDHLSDTQEPMALAEQLARHFKVSPLAAAVRLRRLDLIDDDDLEAVRSASDENWQRARDAQKQKEGFVPPWRLRYRDLGPTYIGAVAQALEDRRVDWVDATYLLNARLPMVEQMLDEYYRTGGAE</sequence>
<name>A0A7W5AA61_9ACTN</name>
<dbReference type="PANTHER" id="PTHR43236">
    <property type="entry name" value="ANTITOXIN HIGA1"/>
    <property type="match status" value="1"/>
</dbReference>
<keyword evidence="4" id="KW-1185">Reference proteome</keyword>
<dbReference type="InterPro" id="IPR010359">
    <property type="entry name" value="IrrE_HExxH"/>
</dbReference>
<dbReference type="InterPro" id="IPR010982">
    <property type="entry name" value="Lambda_DNA-bd_dom_sf"/>
</dbReference>
<proteinExistence type="inferred from homology"/>
<dbReference type="SUPFAM" id="SSF47413">
    <property type="entry name" value="lambda repressor-like DNA-binding domains"/>
    <property type="match status" value="1"/>
</dbReference>
<evidence type="ECO:0000259" key="2">
    <source>
        <dbReference type="PROSITE" id="PS50943"/>
    </source>
</evidence>
<dbReference type="PROSITE" id="PS50943">
    <property type="entry name" value="HTH_CROC1"/>
    <property type="match status" value="1"/>
</dbReference>
<dbReference type="GO" id="GO:0003677">
    <property type="term" value="F:DNA binding"/>
    <property type="evidence" value="ECO:0007669"/>
    <property type="project" value="InterPro"/>
</dbReference>
<dbReference type="Pfam" id="PF06114">
    <property type="entry name" value="Peptidase_M78"/>
    <property type="match status" value="1"/>
</dbReference>
<evidence type="ECO:0000256" key="1">
    <source>
        <dbReference type="ARBA" id="ARBA00007227"/>
    </source>
</evidence>
<dbReference type="AlphaFoldDB" id="A0A7W5AA61"/>
<dbReference type="CDD" id="cd00093">
    <property type="entry name" value="HTH_XRE"/>
    <property type="match status" value="1"/>
</dbReference>
<comment type="similarity">
    <text evidence="1">Belongs to the short-chain fatty acyl-CoA assimilation regulator (ScfR) family.</text>
</comment>
<comment type="caution">
    <text evidence="3">The sequence shown here is derived from an EMBL/GenBank/DDBJ whole genome shotgun (WGS) entry which is preliminary data.</text>
</comment>